<proteinExistence type="predicted"/>
<dbReference type="Pfam" id="PF00501">
    <property type="entry name" value="AMP-binding"/>
    <property type="match status" value="1"/>
</dbReference>
<evidence type="ECO:0000313" key="2">
    <source>
        <dbReference type="EMBL" id="KTD37470.1"/>
    </source>
</evidence>
<evidence type="ECO:0000259" key="1">
    <source>
        <dbReference type="PROSITE" id="PS50075"/>
    </source>
</evidence>
<dbReference type="GO" id="GO:0031177">
    <property type="term" value="F:phosphopantetheine binding"/>
    <property type="evidence" value="ECO:0007669"/>
    <property type="project" value="TreeGrafter"/>
</dbReference>
<feature type="domain" description="Carrier" evidence="1">
    <location>
        <begin position="528"/>
        <end position="604"/>
    </location>
</feature>
<dbReference type="FunFam" id="3.40.50.980:FF:000001">
    <property type="entry name" value="Non-ribosomal peptide synthetase"/>
    <property type="match status" value="1"/>
</dbReference>
<dbReference type="PROSITE" id="PS50075">
    <property type="entry name" value="CARRIER"/>
    <property type="match status" value="1"/>
</dbReference>
<dbReference type="InterPro" id="IPR020845">
    <property type="entry name" value="AMP-binding_CS"/>
</dbReference>
<dbReference type="InterPro" id="IPR045851">
    <property type="entry name" value="AMP-bd_C_sf"/>
</dbReference>
<dbReference type="PATRIC" id="fig|45070.6.peg.704"/>
<organism evidence="2 3">
    <name type="scientific">Legionella nautarum</name>
    <dbReference type="NCBI Taxonomy" id="45070"/>
    <lineage>
        <taxon>Bacteria</taxon>
        <taxon>Pseudomonadati</taxon>
        <taxon>Pseudomonadota</taxon>
        <taxon>Gammaproteobacteria</taxon>
        <taxon>Legionellales</taxon>
        <taxon>Legionellaceae</taxon>
        <taxon>Legionella</taxon>
    </lineage>
</organism>
<dbReference type="NCBIfam" id="TIGR01733">
    <property type="entry name" value="AA-adenyl-dom"/>
    <property type="match status" value="1"/>
</dbReference>
<dbReference type="SUPFAM" id="SSF56801">
    <property type="entry name" value="Acetyl-CoA synthetase-like"/>
    <property type="match status" value="1"/>
</dbReference>
<dbReference type="SUPFAM" id="SSF47336">
    <property type="entry name" value="ACP-like"/>
    <property type="match status" value="1"/>
</dbReference>
<dbReference type="InterPro" id="IPR042099">
    <property type="entry name" value="ANL_N_sf"/>
</dbReference>
<dbReference type="Gene3D" id="3.40.50.12780">
    <property type="entry name" value="N-terminal domain of ligase-like"/>
    <property type="match status" value="1"/>
</dbReference>
<dbReference type="GO" id="GO:0044550">
    <property type="term" value="P:secondary metabolite biosynthetic process"/>
    <property type="evidence" value="ECO:0007669"/>
    <property type="project" value="TreeGrafter"/>
</dbReference>
<dbReference type="PANTHER" id="PTHR45527">
    <property type="entry name" value="NONRIBOSOMAL PEPTIDE SYNTHETASE"/>
    <property type="match status" value="1"/>
</dbReference>
<dbReference type="InterPro" id="IPR000873">
    <property type="entry name" value="AMP-dep_synth/lig_dom"/>
</dbReference>
<dbReference type="AlphaFoldDB" id="A0A0W0WYQ3"/>
<accession>A0A0W0WYQ3</accession>
<dbReference type="GO" id="GO:0043041">
    <property type="term" value="P:amino acid activation for nonribosomal peptide biosynthetic process"/>
    <property type="evidence" value="ECO:0007669"/>
    <property type="project" value="TreeGrafter"/>
</dbReference>
<dbReference type="EMBL" id="LNYO01000011">
    <property type="protein sequence ID" value="KTD37470.1"/>
    <property type="molecule type" value="Genomic_DNA"/>
</dbReference>
<dbReference type="InterPro" id="IPR009081">
    <property type="entry name" value="PP-bd_ACP"/>
</dbReference>
<keyword evidence="3" id="KW-1185">Reference proteome</keyword>
<dbReference type="PROSITE" id="PS00455">
    <property type="entry name" value="AMP_BINDING"/>
    <property type="match status" value="1"/>
</dbReference>
<protein>
    <submittedName>
        <fullName evidence="2">Peptide synthetase, non-ribosomal</fullName>
    </submittedName>
</protein>
<dbReference type="InterPro" id="IPR010071">
    <property type="entry name" value="AA_adenyl_dom"/>
</dbReference>
<dbReference type="OrthoDB" id="9757559at2"/>
<comment type="caution">
    <text evidence="2">The sequence shown here is derived from an EMBL/GenBank/DDBJ whole genome shotgun (WGS) entry which is preliminary data.</text>
</comment>
<dbReference type="Proteomes" id="UP000054725">
    <property type="component" value="Unassembled WGS sequence"/>
</dbReference>
<dbReference type="PANTHER" id="PTHR45527:SF1">
    <property type="entry name" value="FATTY ACID SYNTHASE"/>
    <property type="match status" value="1"/>
</dbReference>
<dbReference type="CDD" id="cd05930">
    <property type="entry name" value="A_NRPS"/>
    <property type="match status" value="1"/>
</dbReference>
<name>A0A0W0WYQ3_9GAMM</name>
<dbReference type="RefSeq" id="WP_058503730.1">
    <property type="nucleotide sequence ID" value="NZ_CAAAIF010000008.1"/>
</dbReference>
<dbReference type="Pfam" id="PF00550">
    <property type="entry name" value="PP-binding"/>
    <property type="match status" value="1"/>
</dbReference>
<dbReference type="STRING" id="45070.Lnau_0660"/>
<dbReference type="InterPro" id="IPR036736">
    <property type="entry name" value="ACP-like_sf"/>
</dbReference>
<sequence>MSAEVYEGKLPHQLFEEQVLKTGANRAVFSENSSLSYEALNKKANQLARFLSEKLKIVKGDSVGVCCSHDPERVLALMAIAKAGAIYVPIDPFYPADLINYMTDKIDAKVILMNRDELLIKEEELKANLVNLNSIDLTKYADSNLSLSIKPRDPMYIIFTSGSTGRPKAVAVSHEAAHNHFAWIMDYTSFSDKDIWMQTINPSFDPSMHELMAPLMVGGSIGLIGGTKKLDSREIIDAIIRHQATHITTVPTMLTLLVNTPNFSSCESLKEVCVGGEVFRPALAEKALAQLPKTTFHNVYGPTEATIMASGWKIETPQNREALPIGPAIYNMRFYIKTDDGEIRPLSPHLEGELCISGVSLANGYVNDEEQTKEKFVSNPLEPNPKSIYSLLYFSGDRCRVDAEENIYCLGRLDDQVKINGQRVELAEIEYQFSTLPQIHDVGALLIEGDLFIALVPTKTPTQEENWLSEVRKEMEKKLPQHMLPKRMRILDTIPRQAVSAKADRKKLMEILALETKPVPSKKSFVHKERVSVEELVTKMVSEVRSDCMYAERDASFADLGFDSVDLQMLTLSLSKRFDLEIRTEELYEYYTIEKLTKYIENQVACIA</sequence>
<dbReference type="GO" id="GO:0005737">
    <property type="term" value="C:cytoplasm"/>
    <property type="evidence" value="ECO:0007669"/>
    <property type="project" value="TreeGrafter"/>
</dbReference>
<reference evidence="2 3" key="1">
    <citation type="submission" date="2015-11" db="EMBL/GenBank/DDBJ databases">
        <title>Genomic analysis of 38 Legionella species identifies large and diverse effector repertoires.</title>
        <authorList>
            <person name="Burstein D."/>
            <person name="Amaro F."/>
            <person name="Zusman T."/>
            <person name="Lifshitz Z."/>
            <person name="Cohen O."/>
            <person name="Gilbert J.A."/>
            <person name="Pupko T."/>
            <person name="Shuman H.A."/>
            <person name="Segal G."/>
        </authorList>
    </citation>
    <scope>NUCLEOTIDE SEQUENCE [LARGE SCALE GENOMIC DNA]</scope>
    <source>
        <strain evidence="2 3">ATCC 49506</strain>
    </source>
</reference>
<dbReference type="Gene3D" id="3.30.300.30">
    <property type="match status" value="1"/>
</dbReference>
<evidence type="ECO:0000313" key="3">
    <source>
        <dbReference type="Proteomes" id="UP000054725"/>
    </source>
</evidence>
<dbReference type="Gene3D" id="1.10.1200.10">
    <property type="entry name" value="ACP-like"/>
    <property type="match status" value="1"/>
</dbReference>
<gene>
    <name evidence="2" type="ORF">Lnau_0660</name>
</gene>